<proteinExistence type="predicted"/>
<evidence type="ECO:0000313" key="3">
    <source>
        <dbReference type="Proteomes" id="UP000287166"/>
    </source>
</evidence>
<dbReference type="AlphaFoldDB" id="A0A401GN93"/>
<dbReference type="EMBL" id="BFAD01000005">
    <property type="protein sequence ID" value="GBE83683.1"/>
    <property type="molecule type" value="Genomic_DNA"/>
</dbReference>
<keyword evidence="3" id="KW-1185">Reference proteome</keyword>
<dbReference type="RefSeq" id="XP_027614596.1">
    <property type="nucleotide sequence ID" value="XM_027758795.1"/>
</dbReference>
<feature type="compositionally biased region" description="Low complexity" evidence="1">
    <location>
        <begin position="43"/>
        <end position="55"/>
    </location>
</feature>
<feature type="compositionally biased region" description="Low complexity" evidence="1">
    <location>
        <begin position="199"/>
        <end position="208"/>
    </location>
</feature>
<feature type="compositionally biased region" description="Polar residues" evidence="1">
    <location>
        <begin position="143"/>
        <end position="171"/>
    </location>
</feature>
<comment type="caution">
    <text evidence="2">The sequence shown here is derived from an EMBL/GenBank/DDBJ whole genome shotgun (WGS) entry which is preliminary data.</text>
</comment>
<dbReference type="InParanoid" id="A0A401GN93"/>
<feature type="compositionally biased region" description="Basic and acidic residues" evidence="1">
    <location>
        <begin position="98"/>
        <end position="109"/>
    </location>
</feature>
<name>A0A401GN93_9APHY</name>
<dbReference type="OrthoDB" id="3261714at2759"/>
<feature type="compositionally biased region" description="Low complexity" evidence="1">
    <location>
        <begin position="119"/>
        <end position="130"/>
    </location>
</feature>
<accession>A0A401GN93</accession>
<feature type="region of interest" description="Disordered" evidence="1">
    <location>
        <begin position="1"/>
        <end position="130"/>
    </location>
</feature>
<feature type="region of interest" description="Disordered" evidence="1">
    <location>
        <begin position="143"/>
        <end position="182"/>
    </location>
</feature>
<feature type="region of interest" description="Disordered" evidence="1">
    <location>
        <begin position="199"/>
        <end position="286"/>
    </location>
</feature>
<protein>
    <submittedName>
        <fullName evidence="2">Uncharacterized protein</fullName>
    </submittedName>
</protein>
<dbReference type="Proteomes" id="UP000287166">
    <property type="component" value="Unassembled WGS sequence"/>
</dbReference>
<reference evidence="2 3" key="1">
    <citation type="journal article" date="2018" name="Sci. Rep.">
        <title>Genome sequence of the cauliflower mushroom Sparassis crispa (Hanabiratake) and its association with beneficial usage.</title>
        <authorList>
            <person name="Kiyama R."/>
            <person name="Furutani Y."/>
            <person name="Kawaguchi K."/>
            <person name="Nakanishi T."/>
        </authorList>
    </citation>
    <scope>NUCLEOTIDE SEQUENCE [LARGE SCALE GENOMIC DNA]</scope>
</reference>
<evidence type="ECO:0000313" key="2">
    <source>
        <dbReference type="EMBL" id="GBE83683.1"/>
    </source>
</evidence>
<dbReference type="GeneID" id="38780600"/>
<sequence length="552" mass="61394">MSARTPFIPQRTTSRPAPADQSKPSSNSAAHSDAFRPNGLLHPSSGSPPSADDSAYQQKQPDPPSLLNGINKPLNLSGLSKKKSSQPHKNTNSIKSGKHLDDSHTRSPKDQQALRVTVPRPSSPFFPNSSGFIATNSFRSTSLAHTQNTPSLISGDDFSSNNAHISTSASPASDGPLAATQGSDRIQYSQAFDSSALMRASARSSSRPSLEKIHEVAEEDLPLESYEAATREDERREFSVPAVEDLDNYPGRFATSSGRGNEDDAQQTLRRTSKRIQRPEDHEELEYGNVTKKYKMDTATNDFKAPPYSRNSPAASYLHDQGAITEHQRRRSHSHVNSQFEPPHADLVASQAQPDKQQVVQGLALHRLLGQDLDIYVEAHVEAYEQAKKKWSECSMDEWKTGADELASKFTEMLDFVKAHMISKLALYASLQSTVSAHRDVLSEREKVLKEARESLVREGGLAYVRRGKRESEPELITIKSVISMLRDPRDFVQYKICPLELRHLLRRRLHTASAPSAPLRTAVHPLIIPAHVRDTRVHAINVLAPRRRLRR</sequence>
<gene>
    <name evidence="2" type="ORF">SCP_0507380</name>
</gene>
<feature type="compositionally biased region" description="Basic and acidic residues" evidence="1">
    <location>
        <begin position="229"/>
        <end position="238"/>
    </location>
</feature>
<evidence type="ECO:0000256" key="1">
    <source>
        <dbReference type="SAM" id="MobiDB-lite"/>
    </source>
</evidence>
<organism evidence="2 3">
    <name type="scientific">Sparassis crispa</name>
    <dbReference type="NCBI Taxonomy" id="139825"/>
    <lineage>
        <taxon>Eukaryota</taxon>
        <taxon>Fungi</taxon>
        <taxon>Dikarya</taxon>
        <taxon>Basidiomycota</taxon>
        <taxon>Agaricomycotina</taxon>
        <taxon>Agaricomycetes</taxon>
        <taxon>Polyporales</taxon>
        <taxon>Sparassidaceae</taxon>
        <taxon>Sparassis</taxon>
    </lineage>
</organism>